<accession>A0A1X9MBJ5</accession>
<dbReference type="EC" id="3.2.1.15" evidence="5"/>
<evidence type="ECO:0000256" key="3">
    <source>
        <dbReference type="ARBA" id="ARBA00023295"/>
    </source>
</evidence>
<dbReference type="InterPro" id="IPR012334">
    <property type="entry name" value="Pectin_lyas_fold"/>
</dbReference>
<dbReference type="InterPro" id="IPR011050">
    <property type="entry name" value="Pectin_lyase_fold/virulence"/>
</dbReference>
<dbReference type="KEGG" id="bkw:BkAM31D_06485"/>
<sequence>MITENQEIKQPIIPKNVFHITDFGAIGNGMYDNTNVFQVVMKKIQEVGGGKVIVPAGIWLTGPIQLVSKLNLHFEDGAILLFSSNFDQYPLILSSFEGEETIRCRSPLDGEELEDVAITGSGVIDGSGSAWRPVKRYKMTEMQWEQLINSGGIVDEEGEVWWPSEQALKGKQVFQQLRNSGSRNVEDFKYIKDFLRPNLVSLRRCKRILLDGPTFQNSPAWCVHPWVCEQITIKNITVRNPWFSQNGDGLDVESSRFGLIEDCIFDVGDDAICIKSGKDEAGRLLGVPCEHITIRRCQVYSGHGGFVIGSEMSGGVRDITISDCSFFGTDVGLRFKSTRGRGGVVENIYVDRITMNDIKNEAIVFQMFYELEGEKVLTDEKVTEKTPIFRNITITNVLCTGAQTAIKMKGLPEMPLQNINFTNITISSFEGICCSECVELSFSNVKLNIKNGPLTQLENCKQVVLDQVISTEPLNSFLNITGNKNITVKGERIKEGDFVSVSNEVDSNELKLIKSQ</sequence>
<dbReference type="STRING" id="199441.BkAM31D_06485"/>
<dbReference type="Proteomes" id="UP000193006">
    <property type="component" value="Chromosome"/>
</dbReference>
<dbReference type="PANTHER" id="PTHR31339:SF9">
    <property type="entry name" value="PLASMIN AND FIBRONECTIN-BINDING PROTEIN A"/>
    <property type="match status" value="1"/>
</dbReference>
<dbReference type="AlphaFoldDB" id="A0A1X9MBJ5"/>
<comment type="similarity">
    <text evidence="1 4">Belongs to the glycosyl hydrolase 28 family.</text>
</comment>
<dbReference type="PANTHER" id="PTHR31339">
    <property type="entry name" value="PECTIN LYASE-RELATED"/>
    <property type="match status" value="1"/>
</dbReference>
<dbReference type="InterPro" id="IPR051801">
    <property type="entry name" value="GH28_Enzymes"/>
</dbReference>
<organism evidence="5 6">
    <name type="scientific">Halalkalibacter krulwichiae</name>
    <dbReference type="NCBI Taxonomy" id="199441"/>
    <lineage>
        <taxon>Bacteria</taxon>
        <taxon>Bacillati</taxon>
        <taxon>Bacillota</taxon>
        <taxon>Bacilli</taxon>
        <taxon>Bacillales</taxon>
        <taxon>Bacillaceae</taxon>
        <taxon>Halalkalibacter</taxon>
    </lineage>
</organism>
<dbReference type="PROSITE" id="PS00502">
    <property type="entry name" value="POLYGALACTURONASE"/>
    <property type="match status" value="1"/>
</dbReference>
<keyword evidence="6" id="KW-1185">Reference proteome</keyword>
<evidence type="ECO:0000256" key="4">
    <source>
        <dbReference type="RuleBase" id="RU361169"/>
    </source>
</evidence>
<gene>
    <name evidence="5" type="primary">pgl_1</name>
    <name evidence="5" type="ORF">BkAM31D_06485</name>
</gene>
<name>A0A1X9MBJ5_9BACI</name>
<dbReference type="GO" id="GO:0004650">
    <property type="term" value="F:polygalacturonase activity"/>
    <property type="evidence" value="ECO:0007669"/>
    <property type="project" value="UniProtKB-EC"/>
</dbReference>
<dbReference type="SUPFAM" id="SSF51126">
    <property type="entry name" value="Pectin lyase-like"/>
    <property type="match status" value="1"/>
</dbReference>
<dbReference type="Gene3D" id="2.160.20.10">
    <property type="entry name" value="Single-stranded right-handed beta-helix, Pectin lyase-like"/>
    <property type="match status" value="1"/>
</dbReference>
<dbReference type="EMBL" id="CP020814">
    <property type="protein sequence ID" value="ARK29533.1"/>
    <property type="molecule type" value="Genomic_DNA"/>
</dbReference>
<protein>
    <submittedName>
        <fullName evidence="5">Polygalacturonase</fullName>
        <ecNumber evidence="5">3.2.1.15</ecNumber>
    </submittedName>
</protein>
<evidence type="ECO:0000256" key="1">
    <source>
        <dbReference type="ARBA" id="ARBA00008834"/>
    </source>
</evidence>
<dbReference type="RefSeq" id="WP_066154145.1">
    <property type="nucleotide sequence ID" value="NZ_CP020814.1"/>
</dbReference>
<evidence type="ECO:0000313" key="6">
    <source>
        <dbReference type="Proteomes" id="UP000193006"/>
    </source>
</evidence>
<dbReference type="SMART" id="SM00710">
    <property type="entry name" value="PbH1"/>
    <property type="match status" value="5"/>
</dbReference>
<evidence type="ECO:0000256" key="2">
    <source>
        <dbReference type="ARBA" id="ARBA00022801"/>
    </source>
</evidence>
<dbReference type="GO" id="GO:0005975">
    <property type="term" value="P:carbohydrate metabolic process"/>
    <property type="evidence" value="ECO:0007669"/>
    <property type="project" value="InterPro"/>
</dbReference>
<dbReference type="Pfam" id="PF00295">
    <property type="entry name" value="Glyco_hydro_28"/>
    <property type="match status" value="1"/>
</dbReference>
<dbReference type="InterPro" id="IPR006626">
    <property type="entry name" value="PbH1"/>
</dbReference>
<keyword evidence="3 4" id="KW-0326">Glycosidase</keyword>
<proteinExistence type="inferred from homology"/>
<keyword evidence="2 4" id="KW-0378">Hydrolase</keyword>
<dbReference type="InterPro" id="IPR000743">
    <property type="entry name" value="Glyco_hydro_28"/>
</dbReference>
<reference evidence="5 6" key="1">
    <citation type="submission" date="2017-04" db="EMBL/GenBank/DDBJ databases">
        <title>Bacillus krulwichiae AM31D Genome sequencing and assembly.</title>
        <authorList>
            <person name="Krulwich T.A."/>
            <person name="Anastor L."/>
            <person name="Ehrlich R."/>
            <person name="Ehrlich G.D."/>
            <person name="Janto B."/>
        </authorList>
    </citation>
    <scope>NUCLEOTIDE SEQUENCE [LARGE SCALE GENOMIC DNA]</scope>
    <source>
        <strain evidence="5 6">AM31D</strain>
    </source>
</reference>
<evidence type="ECO:0000313" key="5">
    <source>
        <dbReference type="EMBL" id="ARK29533.1"/>
    </source>
</evidence>